<proteinExistence type="predicted"/>
<name>A0A136LXT5_9BACT</name>
<organism evidence="1 2">
    <name type="scientific">candidate division WS6 bacterium OLB20</name>
    <dbReference type="NCBI Taxonomy" id="1617426"/>
    <lineage>
        <taxon>Bacteria</taxon>
        <taxon>Candidatus Dojkabacteria</taxon>
    </lineage>
</organism>
<reference evidence="1 2" key="1">
    <citation type="submission" date="2015-02" db="EMBL/GenBank/DDBJ databases">
        <title>Improved understanding of the partial-nitritation anammox process through 23 genomes representing the majority of the microbial community.</title>
        <authorList>
            <person name="Speth D.R."/>
            <person name="In T Zandt M."/>
            <person name="Guerrero Cruz S."/>
            <person name="Jetten M.S."/>
            <person name="Dutilh B.E."/>
        </authorList>
    </citation>
    <scope>NUCLEOTIDE SEQUENCE [LARGE SCALE GENOMIC DNA]</scope>
    <source>
        <strain evidence="1">OLB20</strain>
    </source>
</reference>
<gene>
    <name evidence="1" type="ORF">TR69_WS6001000410</name>
</gene>
<comment type="caution">
    <text evidence="1">The sequence shown here is derived from an EMBL/GenBank/DDBJ whole genome shotgun (WGS) entry which is preliminary data.</text>
</comment>
<evidence type="ECO:0008006" key="3">
    <source>
        <dbReference type="Google" id="ProtNLM"/>
    </source>
</evidence>
<accession>A0A136LXT5</accession>
<dbReference type="AlphaFoldDB" id="A0A136LXT5"/>
<dbReference type="STRING" id="1617426.TR69_WS6001000410"/>
<protein>
    <recommendedName>
        <fullName evidence="3">Mannosyl-glycoprotein endo-beta-N-acetylglucosamidase-like domain-containing protein</fullName>
    </recommendedName>
</protein>
<dbReference type="EMBL" id="JYNZ01000003">
    <property type="protein sequence ID" value="KXK26407.1"/>
    <property type="molecule type" value="Genomic_DNA"/>
</dbReference>
<dbReference type="Proteomes" id="UP000070457">
    <property type="component" value="Unassembled WGS sequence"/>
</dbReference>
<evidence type="ECO:0000313" key="2">
    <source>
        <dbReference type="Proteomes" id="UP000070457"/>
    </source>
</evidence>
<evidence type="ECO:0000313" key="1">
    <source>
        <dbReference type="EMBL" id="KXK26407.1"/>
    </source>
</evidence>
<sequence>MLVVSVSFHIKTIASTPSTVLLPLPTPEASFNLGAPSPETYAVAVDKKQVEEERKAEEERRRVARENTINNLVNYLRRNGSPIATYDYAAQIVDLSAANGADYKVVVAIMGVESGFCRASFWHNCFGYLNGVKYSSYTSALNDLVPKVSRQYAARYGWNFEALAKAYGQHEWERTSANMRWFASRI</sequence>